<feature type="non-terminal residue" evidence="2">
    <location>
        <position position="39"/>
    </location>
</feature>
<accession>A0A5J4TYW3</accession>
<name>A0A5J4TYW3_9EUKA</name>
<protein>
    <submittedName>
        <fullName evidence="2">Uncharacterized protein</fullName>
    </submittedName>
</protein>
<evidence type="ECO:0000313" key="3">
    <source>
        <dbReference type="Proteomes" id="UP000324800"/>
    </source>
</evidence>
<reference evidence="2 3" key="1">
    <citation type="submission" date="2019-03" db="EMBL/GenBank/DDBJ databases">
        <title>Single cell metagenomics reveals metabolic interactions within the superorganism composed of flagellate Streblomastix strix and complex community of Bacteroidetes bacteria on its surface.</title>
        <authorList>
            <person name="Treitli S.C."/>
            <person name="Kolisko M."/>
            <person name="Husnik F."/>
            <person name="Keeling P."/>
            <person name="Hampl V."/>
        </authorList>
    </citation>
    <scope>NUCLEOTIDE SEQUENCE [LARGE SCALE GENOMIC DNA]</scope>
    <source>
        <strain evidence="2">ST1C</strain>
    </source>
</reference>
<dbReference type="AlphaFoldDB" id="A0A5J4TYW3"/>
<evidence type="ECO:0000313" key="2">
    <source>
        <dbReference type="EMBL" id="KAA6363129.1"/>
    </source>
</evidence>
<evidence type="ECO:0000256" key="1">
    <source>
        <dbReference type="SAM" id="SignalP"/>
    </source>
</evidence>
<comment type="caution">
    <text evidence="2">The sequence shown here is derived from an EMBL/GenBank/DDBJ whole genome shotgun (WGS) entry which is preliminary data.</text>
</comment>
<feature type="chain" id="PRO_5023878177" evidence="1">
    <location>
        <begin position="19"/>
        <end position="39"/>
    </location>
</feature>
<proteinExistence type="predicted"/>
<organism evidence="2 3">
    <name type="scientific">Streblomastix strix</name>
    <dbReference type="NCBI Taxonomy" id="222440"/>
    <lineage>
        <taxon>Eukaryota</taxon>
        <taxon>Metamonada</taxon>
        <taxon>Preaxostyla</taxon>
        <taxon>Oxymonadida</taxon>
        <taxon>Streblomastigidae</taxon>
        <taxon>Streblomastix</taxon>
    </lineage>
</organism>
<dbReference type="EMBL" id="SNRW01023294">
    <property type="protein sequence ID" value="KAA6363129.1"/>
    <property type="molecule type" value="Genomic_DNA"/>
</dbReference>
<dbReference type="Proteomes" id="UP000324800">
    <property type="component" value="Unassembled WGS sequence"/>
</dbReference>
<sequence length="39" mass="4098">MTLTSASISALTLTLTLMFISNESDVFCNFNQSAASLPG</sequence>
<keyword evidence="1" id="KW-0732">Signal</keyword>
<gene>
    <name evidence="2" type="ORF">EZS28_041343</name>
</gene>
<feature type="signal peptide" evidence="1">
    <location>
        <begin position="1"/>
        <end position="18"/>
    </location>
</feature>